<sequence>MNKDIGRLLVNKIGPCVEVDTDASRHSALEKMLDFCFAYGRLGHISRECLLEEPHHMIANNKFPIGNWLKGSSFAKPFDHRGRWEEANGFGRPSPLKENFDEPGPVPKDATVI</sequence>
<organism evidence="2 3">
    <name type="scientific">Parasponia andersonii</name>
    <name type="common">Sponia andersonii</name>
    <dbReference type="NCBI Taxonomy" id="3476"/>
    <lineage>
        <taxon>Eukaryota</taxon>
        <taxon>Viridiplantae</taxon>
        <taxon>Streptophyta</taxon>
        <taxon>Embryophyta</taxon>
        <taxon>Tracheophyta</taxon>
        <taxon>Spermatophyta</taxon>
        <taxon>Magnoliopsida</taxon>
        <taxon>eudicotyledons</taxon>
        <taxon>Gunneridae</taxon>
        <taxon>Pentapetalae</taxon>
        <taxon>rosids</taxon>
        <taxon>fabids</taxon>
        <taxon>Rosales</taxon>
        <taxon>Cannabaceae</taxon>
        <taxon>Parasponia</taxon>
    </lineage>
</organism>
<proteinExistence type="predicted"/>
<comment type="caution">
    <text evidence="2">The sequence shown here is derived from an EMBL/GenBank/DDBJ whole genome shotgun (WGS) entry which is preliminary data.</text>
</comment>
<accession>A0A2P5E1R9</accession>
<protein>
    <recommendedName>
        <fullName evidence="4">Zinc finger, CCHC-type</fullName>
    </recommendedName>
</protein>
<dbReference type="OrthoDB" id="10483518at2759"/>
<reference evidence="3" key="1">
    <citation type="submission" date="2016-06" db="EMBL/GenBank/DDBJ databases">
        <title>Parallel loss of symbiosis genes in relatives of nitrogen-fixing non-legume Parasponia.</title>
        <authorList>
            <person name="Van Velzen R."/>
            <person name="Holmer R."/>
            <person name="Bu F."/>
            <person name="Rutten L."/>
            <person name="Van Zeijl A."/>
            <person name="Liu W."/>
            <person name="Santuari L."/>
            <person name="Cao Q."/>
            <person name="Sharma T."/>
            <person name="Shen D."/>
            <person name="Roswanjaya Y."/>
            <person name="Wardhani T."/>
            <person name="Kalhor M.S."/>
            <person name="Jansen J."/>
            <person name="Van den Hoogen J."/>
            <person name="Gungor B."/>
            <person name="Hartog M."/>
            <person name="Hontelez J."/>
            <person name="Verver J."/>
            <person name="Yang W.-C."/>
            <person name="Schijlen E."/>
            <person name="Repin R."/>
            <person name="Schilthuizen M."/>
            <person name="Schranz E."/>
            <person name="Heidstra R."/>
            <person name="Miyata K."/>
            <person name="Fedorova E."/>
            <person name="Kohlen W."/>
            <person name="Bisseling T."/>
            <person name="Smit S."/>
            <person name="Geurts R."/>
        </authorList>
    </citation>
    <scope>NUCLEOTIDE SEQUENCE [LARGE SCALE GENOMIC DNA]</scope>
    <source>
        <strain evidence="3">cv. WU1-14</strain>
    </source>
</reference>
<gene>
    <name evidence="2" type="ORF">PanWU01x14_011920</name>
</gene>
<dbReference type="Proteomes" id="UP000237105">
    <property type="component" value="Unassembled WGS sequence"/>
</dbReference>
<evidence type="ECO:0000256" key="1">
    <source>
        <dbReference type="SAM" id="MobiDB-lite"/>
    </source>
</evidence>
<evidence type="ECO:0000313" key="3">
    <source>
        <dbReference type="Proteomes" id="UP000237105"/>
    </source>
</evidence>
<evidence type="ECO:0000313" key="2">
    <source>
        <dbReference type="EMBL" id="PON79457.1"/>
    </source>
</evidence>
<name>A0A2P5E1R9_PARAD</name>
<dbReference type="AlphaFoldDB" id="A0A2P5E1R9"/>
<evidence type="ECO:0008006" key="4">
    <source>
        <dbReference type="Google" id="ProtNLM"/>
    </source>
</evidence>
<keyword evidence="3" id="KW-1185">Reference proteome</keyword>
<dbReference type="EMBL" id="JXTB01000004">
    <property type="protein sequence ID" value="PON79457.1"/>
    <property type="molecule type" value="Genomic_DNA"/>
</dbReference>
<feature type="region of interest" description="Disordered" evidence="1">
    <location>
        <begin position="86"/>
        <end position="113"/>
    </location>
</feature>